<gene>
    <name evidence="5" type="ORF">KYX88_06225</name>
</gene>
<keyword evidence="5" id="KW-0396">Initiation factor</keyword>
<dbReference type="Pfam" id="PF04760">
    <property type="entry name" value="IF2_N"/>
    <property type="match status" value="2"/>
</dbReference>
<organism evidence="5 6">
    <name type="scientific">Enterococcus faecium</name>
    <name type="common">Streptococcus faecium</name>
    <dbReference type="NCBI Taxonomy" id="1352"/>
    <lineage>
        <taxon>Bacteria</taxon>
        <taxon>Bacillati</taxon>
        <taxon>Bacillota</taxon>
        <taxon>Bacilli</taxon>
        <taxon>Lactobacillales</taxon>
        <taxon>Enterococcaceae</taxon>
        <taxon>Enterococcus</taxon>
    </lineage>
</organism>
<evidence type="ECO:0000256" key="2">
    <source>
        <dbReference type="ARBA" id="ARBA00023134"/>
    </source>
</evidence>
<dbReference type="EMBL" id="JAIFOC010000045">
    <property type="protein sequence ID" value="MBX4222443.1"/>
    <property type="molecule type" value="Genomic_DNA"/>
</dbReference>
<feature type="domain" description="Translation initiation factor IF-2 N-terminal" evidence="4">
    <location>
        <begin position="1"/>
        <end position="50"/>
    </location>
</feature>
<evidence type="ECO:0000313" key="5">
    <source>
        <dbReference type="EMBL" id="MBX4222443.1"/>
    </source>
</evidence>
<dbReference type="RefSeq" id="WP_220715789.1">
    <property type="nucleotide sequence ID" value="NZ_JAIFOC010000045.1"/>
</dbReference>
<evidence type="ECO:0000313" key="6">
    <source>
        <dbReference type="Proteomes" id="UP001139644"/>
    </source>
</evidence>
<dbReference type="InterPro" id="IPR015760">
    <property type="entry name" value="TIF_IF2"/>
</dbReference>
<dbReference type="PANTHER" id="PTHR43381:SF5">
    <property type="entry name" value="TR-TYPE G DOMAIN-CONTAINING PROTEIN"/>
    <property type="match status" value="1"/>
</dbReference>
<sequence>MGNKRIYELAKELKKSSKDVVEKAQQLGIDVKNHMGAITSSDEKKLQQAFKNPSTKQQAAQQASRKPANQQPNDQRKKETTNNQQKNKNNRSYQDRGQGSGQVNQGKKPTTNQNNTGNTSSQNRQGTSQGGNQNRTNNNNKPNNNNRGKFNNNNRNRYNKKGKKGKQQQSTKPAVPPRKFRELPDVLEYTEGMNVADIAKKIHREPAEIIKKLFMLGVMVNQNQALDKDTIELLATDYGMEPQEKVQVDIADIDKFFEAEEVDPDKLVSRPPVVTIMAHEDHGNTTVLDTMRHASER</sequence>
<evidence type="ECO:0000256" key="1">
    <source>
        <dbReference type="ARBA" id="ARBA00022741"/>
    </source>
</evidence>
<evidence type="ECO:0000256" key="3">
    <source>
        <dbReference type="SAM" id="MobiDB-lite"/>
    </source>
</evidence>
<proteinExistence type="predicted"/>
<dbReference type="PANTHER" id="PTHR43381">
    <property type="entry name" value="TRANSLATION INITIATION FACTOR IF-2-RELATED"/>
    <property type="match status" value="1"/>
</dbReference>
<dbReference type="AlphaFoldDB" id="A0A9X1GBM5"/>
<reference evidence="5" key="1">
    <citation type="journal article" date="2022" name="J. Anim. Sci.">
        <title>Whole genome sequence analyses-based assessment of virulence potential and antimicrobial susceptibilities and resistance of Enterococcus faecium strains isolated from commercial swine and cattle probiotic products.</title>
        <authorList>
            <person name="Shridhar P.B."/>
            <person name="Amachawadi R.G."/>
            <person name="Tokach M."/>
            <person name="Patel I."/>
            <person name="Gangiredla J."/>
            <person name="Mammel M."/>
            <person name="Nagaraja T.G."/>
        </authorList>
    </citation>
    <scope>NUCLEOTIDE SEQUENCE</scope>
    <source>
        <strain evidence="5">EF215</strain>
    </source>
</reference>
<feature type="non-terminal residue" evidence="5">
    <location>
        <position position="297"/>
    </location>
</feature>
<comment type="caution">
    <text evidence="5">The sequence shown here is derived from an EMBL/GenBank/DDBJ whole genome shotgun (WGS) entry which is preliminary data.</text>
</comment>
<protein>
    <submittedName>
        <fullName evidence="5">Translation initiation factor IF-2 N-terminal domain-containing protein</fullName>
    </submittedName>
</protein>
<dbReference type="Gene3D" id="1.10.10.2480">
    <property type="match status" value="1"/>
</dbReference>
<dbReference type="GO" id="GO:0003743">
    <property type="term" value="F:translation initiation factor activity"/>
    <property type="evidence" value="ECO:0007669"/>
    <property type="project" value="UniProtKB-KW"/>
</dbReference>
<accession>A0A9X1GBM5</accession>
<keyword evidence="2" id="KW-0342">GTP-binding</keyword>
<feature type="region of interest" description="Disordered" evidence="3">
    <location>
        <begin position="31"/>
        <end position="179"/>
    </location>
</feature>
<feature type="domain" description="Translation initiation factor IF-2 N-terminal" evidence="4">
    <location>
        <begin position="190"/>
        <end position="239"/>
    </location>
</feature>
<dbReference type="GO" id="GO:0005829">
    <property type="term" value="C:cytosol"/>
    <property type="evidence" value="ECO:0007669"/>
    <property type="project" value="TreeGrafter"/>
</dbReference>
<feature type="compositionally biased region" description="Basic residues" evidence="3">
    <location>
        <begin position="157"/>
        <end position="166"/>
    </location>
</feature>
<dbReference type="GO" id="GO:0005525">
    <property type="term" value="F:GTP binding"/>
    <property type="evidence" value="ECO:0007669"/>
    <property type="project" value="UniProtKB-KW"/>
</dbReference>
<name>A0A9X1GBM5_ENTFC</name>
<feature type="compositionally biased region" description="Polar residues" evidence="3">
    <location>
        <begin position="91"/>
        <end position="103"/>
    </location>
</feature>
<dbReference type="Proteomes" id="UP001139644">
    <property type="component" value="Unassembled WGS sequence"/>
</dbReference>
<dbReference type="InterPro" id="IPR006847">
    <property type="entry name" value="IF2_N"/>
</dbReference>
<evidence type="ECO:0000259" key="4">
    <source>
        <dbReference type="Pfam" id="PF04760"/>
    </source>
</evidence>
<feature type="compositionally biased region" description="Low complexity" evidence="3">
    <location>
        <begin position="104"/>
        <end position="156"/>
    </location>
</feature>
<keyword evidence="1" id="KW-0547">Nucleotide-binding</keyword>
<feature type="compositionally biased region" description="Polar residues" evidence="3">
    <location>
        <begin position="49"/>
        <end position="73"/>
    </location>
</feature>
<keyword evidence="5" id="KW-0648">Protein biosynthesis</keyword>